<gene>
    <name evidence="1" type="ORF">OMM_13758</name>
</gene>
<dbReference type="SUPFAM" id="SSF56935">
    <property type="entry name" value="Porins"/>
    <property type="match status" value="1"/>
</dbReference>
<name>A0A1V1NT50_9BACT</name>
<dbReference type="Gene3D" id="2.40.160.60">
    <property type="entry name" value="Outer membrane protein transport protein (OMPP1/FadL/TodX)"/>
    <property type="match status" value="1"/>
</dbReference>
<evidence type="ECO:0000313" key="2">
    <source>
        <dbReference type="Proteomes" id="UP000189670"/>
    </source>
</evidence>
<reference evidence="2" key="1">
    <citation type="submission" date="2012-11" db="EMBL/GenBank/DDBJ databases">
        <authorList>
            <person name="Lucero-Rivera Y.E."/>
            <person name="Tovar-Ramirez D."/>
        </authorList>
    </citation>
    <scope>NUCLEOTIDE SEQUENCE [LARGE SCALE GENOMIC DNA]</scope>
    <source>
        <strain evidence="2">Araruama</strain>
    </source>
</reference>
<feature type="non-terminal residue" evidence="1">
    <location>
        <position position="1"/>
    </location>
</feature>
<accession>A0A1V1NT50</accession>
<dbReference type="EMBL" id="ATBP01002527">
    <property type="protein sequence ID" value="ETR65755.1"/>
    <property type="molecule type" value="Genomic_DNA"/>
</dbReference>
<protein>
    <recommendedName>
        <fullName evidence="3">PorV/PorQ family protein</fullName>
    </recommendedName>
</protein>
<evidence type="ECO:0008006" key="3">
    <source>
        <dbReference type="Google" id="ProtNLM"/>
    </source>
</evidence>
<organism evidence="1 2">
    <name type="scientific">Candidatus Magnetoglobus multicellularis str. Araruama</name>
    <dbReference type="NCBI Taxonomy" id="890399"/>
    <lineage>
        <taxon>Bacteria</taxon>
        <taxon>Pseudomonadati</taxon>
        <taxon>Thermodesulfobacteriota</taxon>
        <taxon>Desulfobacteria</taxon>
        <taxon>Desulfobacterales</taxon>
        <taxon>Desulfobacteraceae</taxon>
        <taxon>Candidatus Magnetoglobus</taxon>
    </lineage>
</organism>
<dbReference type="AlphaFoldDB" id="A0A1V1NT50"/>
<proteinExistence type="predicted"/>
<dbReference type="NCBIfam" id="NF033709">
    <property type="entry name" value="PorV_fam"/>
    <property type="match status" value="1"/>
</dbReference>
<dbReference type="Proteomes" id="UP000189670">
    <property type="component" value="Unassembled WGS sequence"/>
</dbReference>
<evidence type="ECO:0000313" key="1">
    <source>
        <dbReference type="EMBL" id="ETR65755.1"/>
    </source>
</evidence>
<sequence>GVGARALGLGKAYTAILDTSYSPYWNAAKLGLNQKYSIDTMSSSVFAEVNNKYFNYSQPIYDNWSMSVGYLMVSVDDIQKSVFNSSTEKVVLTGEKFVYESSSFFLASGTQLSVLSNDLYAGLNLKVIQERLDNKTGQGIGVDVGMLYALPARKVTLGLAYINAITPEIKWNTKSKVTEKYPQALKLGIAYEPLESLLFACDLKCFDDEDICVSTGIEYAVLKVNDLTFALRGGLFDLSKGFENNLALGAGIQLSGLKLDYAYAQAPEEYMEASQWISFGYEL</sequence>
<comment type="caution">
    <text evidence="1">The sequence shown here is derived from an EMBL/GenBank/DDBJ whole genome shotgun (WGS) entry which is preliminary data.</text>
</comment>